<protein>
    <submittedName>
        <fullName evidence="7">Tetraspanin 10</fullName>
    </submittedName>
</protein>
<dbReference type="GO" id="GO:0005886">
    <property type="term" value="C:plasma membrane"/>
    <property type="evidence" value="ECO:0007669"/>
    <property type="project" value="TreeGrafter"/>
</dbReference>
<dbReference type="PANTHER" id="PTHR19282">
    <property type="entry name" value="TETRASPANIN"/>
    <property type="match status" value="1"/>
</dbReference>
<evidence type="ECO:0000256" key="6">
    <source>
        <dbReference type="SAM" id="Phobius"/>
    </source>
</evidence>
<dbReference type="Proteomes" id="UP000694428">
    <property type="component" value="Unplaced"/>
</dbReference>
<evidence type="ECO:0000313" key="7">
    <source>
        <dbReference type="Ensembl" id="ENSPSTP00000015353.1"/>
    </source>
</evidence>
<feature type="transmembrane region" description="Helical" evidence="6">
    <location>
        <begin position="56"/>
        <end position="78"/>
    </location>
</feature>
<dbReference type="PANTHER" id="PTHR19282:SF550">
    <property type="entry name" value="TETRASPANIN-10"/>
    <property type="match status" value="1"/>
</dbReference>
<keyword evidence="3 6" id="KW-0812">Transmembrane</keyword>
<dbReference type="InterPro" id="IPR018499">
    <property type="entry name" value="Tetraspanin/Peripherin"/>
</dbReference>
<proteinExistence type="inferred from homology"/>
<dbReference type="InterPro" id="IPR000301">
    <property type="entry name" value="Tetraspanin_animals"/>
</dbReference>
<evidence type="ECO:0000313" key="8">
    <source>
        <dbReference type="Proteomes" id="UP000694428"/>
    </source>
</evidence>
<reference evidence="7" key="1">
    <citation type="submission" date="2025-08" db="UniProtKB">
        <authorList>
            <consortium name="Ensembl"/>
        </authorList>
    </citation>
    <scope>IDENTIFICATION</scope>
</reference>
<evidence type="ECO:0000256" key="5">
    <source>
        <dbReference type="ARBA" id="ARBA00023136"/>
    </source>
</evidence>
<evidence type="ECO:0000256" key="3">
    <source>
        <dbReference type="ARBA" id="ARBA00022692"/>
    </source>
</evidence>
<reference evidence="7" key="2">
    <citation type="submission" date="2025-09" db="UniProtKB">
        <authorList>
            <consortium name="Ensembl"/>
        </authorList>
    </citation>
    <scope>IDENTIFICATION</scope>
</reference>
<comment type="similarity">
    <text evidence="2">Belongs to the tetraspanin (TM4SF) family.</text>
</comment>
<sequence>MPHPSAFSHCVRHLAFLWNLLFLLLGLLTLGIGVWGMLAKGWLQGEHLAPMGSDPMLLFVLAGLGASTVSLAGCLGALRSSACLLRFFVGAVSYRDWESNPYFNCSAPGVQACSVPASCCLDPRQNGSITNDQCAFGVLHLGDMAAAGVVHLGGCVVQLGAWLRGQAGGIATGAAVLVLLEATGLLLALKVLADIAPGGARG</sequence>
<name>A0A8C9FGC1_PAVCR</name>
<dbReference type="PRINTS" id="PR00259">
    <property type="entry name" value="TMFOUR"/>
</dbReference>
<accession>A0A8C9FGC1</accession>
<keyword evidence="8" id="KW-1185">Reference proteome</keyword>
<organism evidence="7 8">
    <name type="scientific">Pavo cristatus</name>
    <name type="common">Indian peafowl</name>
    <name type="synonym">Blue peafowl</name>
    <dbReference type="NCBI Taxonomy" id="9049"/>
    <lineage>
        <taxon>Eukaryota</taxon>
        <taxon>Metazoa</taxon>
        <taxon>Chordata</taxon>
        <taxon>Craniata</taxon>
        <taxon>Vertebrata</taxon>
        <taxon>Euteleostomi</taxon>
        <taxon>Archelosauria</taxon>
        <taxon>Archosauria</taxon>
        <taxon>Dinosauria</taxon>
        <taxon>Saurischia</taxon>
        <taxon>Theropoda</taxon>
        <taxon>Coelurosauria</taxon>
        <taxon>Aves</taxon>
        <taxon>Neognathae</taxon>
        <taxon>Galloanserae</taxon>
        <taxon>Galliformes</taxon>
        <taxon>Phasianidae</taxon>
        <taxon>Phasianinae</taxon>
        <taxon>Pavo</taxon>
    </lineage>
</organism>
<evidence type="ECO:0000256" key="4">
    <source>
        <dbReference type="ARBA" id="ARBA00022989"/>
    </source>
</evidence>
<comment type="subcellular location">
    <subcellularLocation>
        <location evidence="1">Membrane</location>
        <topology evidence="1">Multi-pass membrane protein</topology>
    </subcellularLocation>
</comment>
<evidence type="ECO:0000256" key="1">
    <source>
        <dbReference type="ARBA" id="ARBA00004141"/>
    </source>
</evidence>
<keyword evidence="5 6" id="KW-0472">Membrane</keyword>
<dbReference type="AlphaFoldDB" id="A0A8C9FGC1"/>
<dbReference type="Pfam" id="PF00335">
    <property type="entry name" value="Tetraspanin"/>
    <property type="match status" value="1"/>
</dbReference>
<dbReference type="Ensembl" id="ENSPSTT00000016107.1">
    <property type="protein sequence ID" value="ENSPSTP00000015353.1"/>
    <property type="gene ID" value="ENSPSTG00000010853.1"/>
</dbReference>
<dbReference type="PIRSF" id="PIRSF002419">
    <property type="entry name" value="Tetraspanin"/>
    <property type="match status" value="1"/>
</dbReference>
<evidence type="ECO:0000256" key="2">
    <source>
        <dbReference type="ARBA" id="ARBA00006840"/>
    </source>
</evidence>
<feature type="transmembrane region" description="Helical" evidence="6">
    <location>
        <begin position="16"/>
        <end position="36"/>
    </location>
</feature>
<keyword evidence="4 6" id="KW-1133">Transmembrane helix</keyword>